<dbReference type="InterPro" id="IPR012947">
    <property type="entry name" value="tRNA_SAD"/>
</dbReference>
<keyword evidence="3 13" id="KW-0820">tRNA-binding</keyword>
<evidence type="ECO:0000259" key="14">
    <source>
        <dbReference type="PROSITE" id="PS50862"/>
    </source>
</evidence>
<keyword evidence="2 13" id="KW-0963">Cytoplasm</keyword>
<dbReference type="Gene3D" id="3.30.54.20">
    <property type="match status" value="2"/>
</dbReference>
<keyword evidence="11 13" id="KW-0030">Aminoacyl-tRNA synthetase</keyword>
<dbReference type="InterPro" id="IPR012676">
    <property type="entry name" value="TGS-like"/>
</dbReference>
<feature type="domain" description="Aminoacyl-transfer RNA synthetases class-II family profile" evidence="14">
    <location>
        <begin position="371"/>
        <end position="635"/>
    </location>
</feature>
<comment type="subcellular location">
    <subcellularLocation>
        <location evidence="13">Cytoplasm</location>
    </subcellularLocation>
</comment>
<dbReference type="SUPFAM" id="SSF81271">
    <property type="entry name" value="TGS-like"/>
    <property type="match status" value="1"/>
</dbReference>
<dbReference type="Gene3D" id="3.10.20.30">
    <property type="match status" value="1"/>
</dbReference>
<evidence type="ECO:0000256" key="13">
    <source>
        <dbReference type="HAMAP-Rule" id="MF_00184"/>
    </source>
</evidence>
<keyword evidence="7 13" id="KW-0862">Zinc</keyword>
<keyword evidence="10 13" id="KW-0648">Protein biosynthesis</keyword>
<evidence type="ECO:0000256" key="4">
    <source>
        <dbReference type="ARBA" id="ARBA00022598"/>
    </source>
</evidence>
<dbReference type="InterPro" id="IPR036621">
    <property type="entry name" value="Anticodon-bd_dom_sf"/>
</dbReference>
<dbReference type="GO" id="GO:0005737">
    <property type="term" value="C:cytoplasm"/>
    <property type="evidence" value="ECO:0007669"/>
    <property type="project" value="UniProtKB-SubCell"/>
</dbReference>
<dbReference type="SUPFAM" id="SSF52954">
    <property type="entry name" value="Class II aaRS ABD-related"/>
    <property type="match status" value="1"/>
</dbReference>
<dbReference type="OrthoDB" id="9802304at2"/>
<feature type="binding site" evidence="13">
    <location>
        <position position="486"/>
    </location>
    <ligand>
        <name>Zn(2+)</name>
        <dbReference type="ChEBI" id="CHEBI:29105"/>
        <note>catalytic</note>
    </ligand>
</feature>
<evidence type="ECO:0000256" key="11">
    <source>
        <dbReference type="ARBA" id="ARBA00023146"/>
    </source>
</evidence>
<dbReference type="InterPro" id="IPR045864">
    <property type="entry name" value="aa-tRNA-synth_II/BPL/LPL"/>
</dbReference>
<dbReference type="AlphaFoldDB" id="A0A5B8XDJ8"/>
<evidence type="ECO:0000256" key="10">
    <source>
        <dbReference type="ARBA" id="ARBA00022917"/>
    </source>
</evidence>
<keyword evidence="9 13" id="KW-0694">RNA-binding</keyword>
<keyword evidence="4 13" id="KW-0436">Ligase</keyword>
<dbReference type="PROSITE" id="PS50862">
    <property type="entry name" value="AA_TRNA_LIGASE_II"/>
    <property type="match status" value="1"/>
</dbReference>
<evidence type="ECO:0000313" key="17">
    <source>
        <dbReference type="Proteomes" id="UP000321934"/>
    </source>
</evidence>
<dbReference type="InterPro" id="IPR002320">
    <property type="entry name" value="Thr-tRNA-ligase_IIa"/>
</dbReference>
<dbReference type="GO" id="GO:0005524">
    <property type="term" value="F:ATP binding"/>
    <property type="evidence" value="ECO:0007669"/>
    <property type="project" value="UniProtKB-UniRule"/>
</dbReference>
<evidence type="ECO:0000256" key="8">
    <source>
        <dbReference type="ARBA" id="ARBA00022840"/>
    </source>
</evidence>
<keyword evidence="17" id="KW-1185">Reference proteome</keyword>
<evidence type="ECO:0000256" key="6">
    <source>
        <dbReference type="ARBA" id="ARBA00022741"/>
    </source>
</evidence>
<dbReference type="RefSeq" id="WP_146820671.1">
    <property type="nucleotide sequence ID" value="NZ_CP029077.1"/>
</dbReference>
<dbReference type="Proteomes" id="UP000321934">
    <property type="component" value="Chromosome"/>
</dbReference>
<dbReference type="FunFam" id="3.10.20.30:FF:000005">
    <property type="entry name" value="Threonine--tRNA ligase"/>
    <property type="match status" value="1"/>
</dbReference>
<dbReference type="SUPFAM" id="SSF55186">
    <property type="entry name" value="ThrRS/AlaRS common domain"/>
    <property type="match status" value="2"/>
</dbReference>
<comment type="similarity">
    <text evidence="1 13">Belongs to the class-II aminoacyl-tRNA synthetase family.</text>
</comment>
<evidence type="ECO:0000256" key="7">
    <source>
        <dbReference type="ARBA" id="ARBA00022833"/>
    </source>
</evidence>
<feature type="binding site" evidence="13">
    <location>
        <position position="435"/>
    </location>
    <ligand>
        <name>Zn(2+)</name>
        <dbReference type="ChEBI" id="CHEBI:29105"/>
        <note>catalytic</note>
    </ligand>
</feature>
<comment type="subunit">
    <text evidence="13">Homodimer.</text>
</comment>
<dbReference type="Pfam" id="PF00587">
    <property type="entry name" value="tRNA-synt_2b"/>
    <property type="match status" value="1"/>
</dbReference>
<dbReference type="InterPro" id="IPR004154">
    <property type="entry name" value="Anticodon-bd"/>
</dbReference>
<evidence type="ECO:0000313" key="16">
    <source>
        <dbReference type="EMBL" id="QED23398.1"/>
    </source>
</evidence>
<dbReference type="EC" id="6.1.1.3" evidence="13"/>
<dbReference type="FunFam" id="3.30.930.10:FF:000002">
    <property type="entry name" value="Threonine--tRNA ligase"/>
    <property type="match status" value="1"/>
</dbReference>
<dbReference type="InterPro" id="IPR012675">
    <property type="entry name" value="Beta-grasp_dom_sf"/>
</dbReference>
<dbReference type="Gene3D" id="3.40.50.800">
    <property type="entry name" value="Anticodon-binding domain"/>
    <property type="match status" value="1"/>
</dbReference>
<accession>A0A5B8XDJ8</accession>
<comment type="cofactor">
    <cofactor evidence="13">
        <name>Zn(2+)</name>
        <dbReference type="ChEBI" id="CHEBI:29105"/>
    </cofactor>
    <text evidence="13">Binds 1 zinc ion per subunit.</text>
</comment>
<dbReference type="PANTHER" id="PTHR11451:SF44">
    <property type="entry name" value="THREONINE--TRNA LIGASE, CHLOROPLASTIC_MITOCHONDRIAL 2"/>
    <property type="match status" value="1"/>
</dbReference>
<dbReference type="HAMAP" id="MF_00184">
    <property type="entry name" value="Thr_tRNA_synth"/>
    <property type="match status" value="1"/>
</dbReference>
<dbReference type="InterPro" id="IPR033728">
    <property type="entry name" value="ThrRS_core"/>
</dbReference>
<keyword evidence="5 13" id="KW-0479">Metal-binding</keyword>
<dbReference type="GO" id="GO:0000049">
    <property type="term" value="F:tRNA binding"/>
    <property type="evidence" value="ECO:0007669"/>
    <property type="project" value="UniProtKB-KW"/>
</dbReference>
<proteinExistence type="inferred from homology"/>
<gene>
    <name evidence="13" type="primary">thrS</name>
    <name evidence="16" type="ORF">Deia_00604</name>
</gene>
<comment type="catalytic activity">
    <reaction evidence="12 13">
        <text>tRNA(Thr) + L-threonine + ATP = L-threonyl-tRNA(Thr) + AMP + diphosphate + H(+)</text>
        <dbReference type="Rhea" id="RHEA:24624"/>
        <dbReference type="Rhea" id="RHEA-COMP:9670"/>
        <dbReference type="Rhea" id="RHEA-COMP:9704"/>
        <dbReference type="ChEBI" id="CHEBI:15378"/>
        <dbReference type="ChEBI" id="CHEBI:30616"/>
        <dbReference type="ChEBI" id="CHEBI:33019"/>
        <dbReference type="ChEBI" id="CHEBI:57926"/>
        <dbReference type="ChEBI" id="CHEBI:78442"/>
        <dbReference type="ChEBI" id="CHEBI:78534"/>
        <dbReference type="ChEBI" id="CHEBI:456215"/>
        <dbReference type="EC" id="6.1.1.3"/>
    </reaction>
</comment>
<keyword evidence="8 13" id="KW-0067">ATP-binding</keyword>
<dbReference type="CDD" id="cd00771">
    <property type="entry name" value="ThrRS_core"/>
    <property type="match status" value="1"/>
</dbReference>
<dbReference type="Pfam" id="PF02824">
    <property type="entry name" value="TGS"/>
    <property type="match status" value="1"/>
</dbReference>
<dbReference type="EMBL" id="CP029077">
    <property type="protein sequence ID" value="QED23398.1"/>
    <property type="molecule type" value="Genomic_DNA"/>
</dbReference>
<dbReference type="SMART" id="SM00863">
    <property type="entry name" value="tRNA_SAD"/>
    <property type="match status" value="1"/>
</dbReference>
<protein>
    <recommendedName>
        <fullName evidence="13">Threonine--tRNA ligase</fullName>
        <ecNumber evidence="13">6.1.1.3</ecNumber>
    </recommendedName>
    <alternativeName>
        <fullName evidence="13">Threonyl-tRNA synthetase</fullName>
        <shortName evidence="13">ThrRS</shortName>
    </alternativeName>
</protein>
<dbReference type="SUPFAM" id="SSF55681">
    <property type="entry name" value="Class II aaRS and biotin synthetases"/>
    <property type="match status" value="1"/>
</dbReference>
<dbReference type="Gene3D" id="3.30.930.10">
    <property type="entry name" value="Bira Bifunctional Protein, Domain 2"/>
    <property type="match status" value="1"/>
</dbReference>
<evidence type="ECO:0000259" key="15">
    <source>
        <dbReference type="PROSITE" id="PS51880"/>
    </source>
</evidence>
<evidence type="ECO:0000256" key="9">
    <source>
        <dbReference type="ARBA" id="ARBA00022884"/>
    </source>
</evidence>
<dbReference type="InterPro" id="IPR002314">
    <property type="entry name" value="aa-tRNA-synt_IIb"/>
</dbReference>
<dbReference type="GO" id="GO:0004829">
    <property type="term" value="F:threonine-tRNA ligase activity"/>
    <property type="evidence" value="ECO:0007669"/>
    <property type="project" value="UniProtKB-UniRule"/>
</dbReference>
<feature type="domain" description="TGS" evidence="15">
    <location>
        <begin position="1"/>
        <end position="61"/>
    </location>
</feature>
<keyword evidence="6 13" id="KW-0547">Nucleotide-binding</keyword>
<dbReference type="NCBIfam" id="TIGR00418">
    <property type="entry name" value="thrS"/>
    <property type="match status" value="1"/>
</dbReference>
<dbReference type="GO" id="GO:0046872">
    <property type="term" value="F:metal ion binding"/>
    <property type="evidence" value="ECO:0007669"/>
    <property type="project" value="UniProtKB-KW"/>
</dbReference>
<dbReference type="Pfam" id="PF03129">
    <property type="entry name" value="HGTP_anticodon"/>
    <property type="match status" value="1"/>
</dbReference>
<name>A0A5B8XDJ8_9RICK</name>
<dbReference type="GO" id="GO:0006435">
    <property type="term" value="P:threonyl-tRNA aminoacylation"/>
    <property type="evidence" value="ECO:0007669"/>
    <property type="project" value="UniProtKB-UniRule"/>
</dbReference>
<evidence type="ECO:0000256" key="12">
    <source>
        <dbReference type="ARBA" id="ARBA00049515"/>
    </source>
</evidence>
<reference evidence="16 17" key="1">
    <citation type="journal article" date="2019" name="ISME J.">
        <title>Deianiraea, an extracellular bacterium associated with the ciliate Paramecium, suggests an alternative scenario for the evolution of Rickettsiales.</title>
        <authorList>
            <person name="Castelli M."/>
            <person name="Sabaneyeva E."/>
            <person name="Lanzoni O."/>
            <person name="Lebedeva N."/>
            <person name="Floriano A.M."/>
            <person name="Gaiarsa S."/>
            <person name="Benken K."/>
            <person name="Modeo L."/>
            <person name="Bandi C."/>
            <person name="Potekhin A."/>
            <person name="Sassera D."/>
            <person name="Petroni G."/>
        </authorList>
    </citation>
    <scope>NUCLEOTIDE SEQUENCE [LARGE SCALE GENOMIC DNA]</scope>
    <source>
        <strain evidence="16">CyL4-1</strain>
    </source>
</reference>
<dbReference type="InterPro" id="IPR004095">
    <property type="entry name" value="TGS"/>
</dbReference>
<sequence>MIKITFPDGKIGEFESGITGLEIAKNISISLAKRTTAMRINGNLVDISTKIIVDSTIKFITNDLGDEDCLDILRHDAAHLLAQAVKEIYGNKVQITIGPNIENGFYYDIASGFSFSTDDLAKIEAKMQEISQKNYPITREEWKSLDAIAYFKSIGENYKAEIIADLFNTEKIKLNEKDSAEWGNSLDITNIASMSIEINNEIKGFLQYYYEKGKLTIMELSEDLVLNTYTAREIASQLIRLKFYDKHVDEIYYNKQNITQEIKEKLDKEVVSVYKHGDFTDLCRGPHAPSTGMTKFFKLQKVSGAYWRGDSKNQMLQRIYGTAWHSKAALDDYLKMIEEAERRDHRKIGLELDLFHVQEEAAGCVFWHHNGWTIYKIIENFVREKMLENGYQEVKTPQMVDKILWEKSGHWEKFHENMFVCETEEKTFAIKPMNCPCHIQIFNQGLKSYRDLPLRMAEFGSCHRNESSGSLHGIMRVRNFTQDDAHIFCTIDQIESETMAFCKLLFEIYAKFEFNDVAIKLSTRPEMRVGSDETWDKAESMLSNAIKNCGYEYEILPGEGAFYGPKLEFQLKDAIGRRWQCGTLQLDFNMTDRLGAKFINKDGEKETPVMLHRAILGSLERFIGILTENYAGKFPFWLAPSQIAICTITNDLDDYASEIVADLKSKGVRVIFDNNAATLNAKIRAHSLAKIPFIGIIGKKEKELSQITMRRLGSDENITINAGEIIDFCK</sequence>
<dbReference type="CDD" id="cd01667">
    <property type="entry name" value="TGS_ThrRS"/>
    <property type="match status" value="1"/>
</dbReference>
<dbReference type="PROSITE" id="PS51880">
    <property type="entry name" value="TGS"/>
    <property type="match status" value="1"/>
</dbReference>
<dbReference type="InterPro" id="IPR006195">
    <property type="entry name" value="aa-tRNA-synth_II"/>
</dbReference>
<dbReference type="Gene3D" id="3.30.980.10">
    <property type="entry name" value="Threonyl-trna Synthetase, Chain A, domain 2"/>
    <property type="match status" value="2"/>
</dbReference>
<dbReference type="PRINTS" id="PR01047">
    <property type="entry name" value="TRNASYNTHTHR"/>
</dbReference>
<dbReference type="InterPro" id="IPR018163">
    <property type="entry name" value="Thr/Ala-tRNA-synth_IIc_edit"/>
</dbReference>
<dbReference type="PANTHER" id="PTHR11451">
    <property type="entry name" value="THREONINE-TRNA LIGASE"/>
    <property type="match status" value="1"/>
</dbReference>
<evidence type="ECO:0000256" key="2">
    <source>
        <dbReference type="ARBA" id="ARBA00022490"/>
    </source>
</evidence>
<feature type="region of interest" description="Catalytic" evidence="13">
    <location>
        <begin position="344"/>
        <end position="635"/>
    </location>
</feature>
<evidence type="ECO:0000256" key="3">
    <source>
        <dbReference type="ARBA" id="ARBA00022555"/>
    </source>
</evidence>
<organism evidence="16 17">
    <name type="scientific">Candidatus Deianiraea vastatrix</name>
    <dbReference type="NCBI Taxonomy" id="2163644"/>
    <lineage>
        <taxon>Bacteria</taxon>
        <taxon>Pseudomonadati</taxon>
        <taxon>Pseudomonadota</taxon>
        <taxon>Alphaproteobacteria</taxon>
        <taxon>Rickettsiales</taxon>
        <taxon>Candidatus Deianiraeaceae</taxon>
        <taxon>Candidatus Deianiraea</taxon>
    </lineage>
</organism>
<dbReference type="Pfam" id="PF07973">
    <property type="entry name" value="tRNA_SAD"/>
    <property type="match status" value="1"/>
</dbReference>
<evidence type="ECO:0000256" key="5">
    <source>
        <dbReference type="ARBA" id="ARBA00022723"/>
    </source>
</evidence>
<feature type="binding site" evidence="13">
    <location>
        <position position="612"/>
    </location>
    <ligand>
        <name>Zn(2+)</name>
        <dbReference type="ChEBI" id="CHEBI:29105"/>
        <note>catalytic</note>
    </ligand>
</feature>
<evidence type="ECO:0000256" key="1">
    <source>
        <dbReference type="ARBA" id="ARBA00008226"/>
    </source>
</evidence>